<protein>
    <submittedName>
        <fullName evidence="2">Uncharacterized protein</fullName>
    </submittedName>
</protein>
<proteinExistence type="predicted"/>
<comment type="caution">
    <text evidence="2">The sequence shown here is derived from an EMBL/GenBank/DDBJ whole genome shotgun (WGS) entry which is preliminary data.</text>
</comment>
<dbReference type="AlphaFoldDB" id="A0A9N9LQW5"/>
<feature type="chain" id="PRO_5040502812" evidence="1">
    <location>
        <begin position="22"/>
        <end position="169"/>
    </location>
</feature>
<evidence type="ECO:0000313" key="2">
    <source>
        <dbReference type="EMBL" id="CAG8979670.1"/>
    </source>
</evidence>
<dbReference type="Proteomes" id="UP000701801">
    <property type="component" value="Unassembled WGS sequence"/>
</dbReference>
<evidence type="ECO:0000256" key="1">
    <source>
        <dbReference type="SAM" id="SignalP"/>
    </source>
</evidence>
<gene>
    <name evidence="2" type="ORF">HYALB_00003901</name>
</gene>
<organism evidence="2 3">
    <name type="scientific">Hymenoscyphus albidus</name>
    <dbReference type="NCBI Taxonomy" id="595503"/>
    <lineage>
        <taxon>Eukaryota</taxon>
        <taxon>Fungi</taxon>
        <taxon>Dikarya</taxon>
        <taxon>Ascomycota</taxon>
        <taxon>Pezizomycotina</taxon>
        <taxon>Leotiomycetes</taxon>
        <taxon>Helotiales</taxon>
        <taxon>Helotiaceae</taxon>
        <taxon>Hymenoscyphus</taxon>
    </lineage>
</organism>
<keyword evidence="1" id="KW-0732">Signal</keyword>
<sequence>MQLSTTLLLTPFLALLPYALASSQSNDEHSGNFFNDCTQTGCRWITTTGAQTIECSCNIQPTGPSNAKPPILSAKFYNQDSYTGFLYKAYINPSYPYPDPYPSFTNCYRMPFFWYAQGGSMSVNTTTTKACYVYTAPDCKGDRTEVRSDVQEFLGLYHDGVRSFQCFGY</sequence>
<name>A0A9N9LQW5_9HELO</name>
<feature type="signal peptide" evidence="1">
    <location>
        <begin position="1"/>
        <end position="21"/>
    </location>
</feature>
<dbReference type="EMBL" id="CAJVRM010000329">
    <property type="protein sequence ID" value="CAG8979670.1"/>
    <property type="molecule type" value="Genomic_DNA"/>
</dbReference>
<reference evidence="2" key="1">
    <citation type="submission" date="2021-07" db="EMBL/GenBank/DDBJ databases">
        <authorList>
            <person name="Durling M."/>
        </authorList>
    </citation>
    <scope>NUCLEOTIDE SEQUENCE</scope>
</reference>
<keyword evidence="3" id="KW-1185">Reference proteome</keyword>
<evidence type="ECO:0000313" key="3">
    <source>
        <dbReference type="Proteomes" id="UP000701801"/>
    </source>
</evidence>
<dbReference type="OrthoDB" id="10447640at2759"/>
<accession>A0A9N9LQW5</accession>